<dbReference type="InterPro" id="IPR011711">
    <property type="entry name" value="GntR_C"/>
</dbReference>
<reference evidence="5 6" key="1">
    <citation type="submission" date="2018-11" db="EMBL/GenBank/DDBJ databases">
        <title>Genomic Encyclopedia of Type Strains, Phase IV (KMG-IV): sequencing the most valuable type-strain genomes for metagenomic binning, comparative biology and taxonomic classification.</title>
        <authorList>
            <person name="Goeker M."/>
        </authorList>
    </citation>
    <scope>NUCLEOTIDE SEQUENCE [LARGE SCALE GENOMIC DNA]</scope>
    <source>
        <strain evidence="5 6">DSM 5900</strain>
    </source>
</reference>
<feature type="domain" description="HTH gntR-type" evidence="4">
    <location>
        <begin position="20"/>
        <end position="87"/>
    </location>
</feature>
<dbReference type="InterPro" id="IPR000524">
    <property type="entry name" value="Tscrpt_reg_HTH_GntR"/>
</dbReference>
<dbReference type="SMART" id="SM00345">
    <property type="entry name" value="HTH_GNTR"/>
    <property type="match status" value="1"/>
</dbReference>
<dbReference type="SUPFAM" id="SSF46785">
    <property type="entry name" value="Winged helix' DNA-binding domain"/>
    <property type="match status" value="1"/>
</dbReference>
<dbReference type="Gene3D" id="1.10.10.10">
    <property type="entry name" value="Winged helix-like DNA-binding domain superfamily/Winged helix DNA-binding domain"/>
    <property type="match status" value="1"/>
</dbReference>
<dbReference type="InterPro" id="IPR036390">
    <property type="entry name" value="WH_DNA-bd_sf"/>
</dbReference>
<keyword evidence="1" id="KW-0805">Transcription regulation</keyword>
<dbReference type="PANTHER" id="PTHR43537:SF39">
    <property type="entry name" value="HTH-TYPE TRANSCRIPTIONAL REGULATOR MCBR"/>
    <property type="match status" value="1"/>
</dbReference>
<evidence type="ECO:0000259" key="4">
    <source>
        <dbReference type="PROSITE" id="PS50949"/>
    </source>
</evidence>
<dbReference type="Pfam" id="PF00392">
    <property type="entry name" value="GntR"/>
    <property type="match status" value="1"/>
</dbReference>
<keyword evidence="6" id="KW-1185">Reference proteome</keyword>
<dbReference type="GO" id="GO:0003677">
    <property type="term" value="F:DNA binding"/>
    <property type="evidence" value="ECO:0007669"/>
    <property type="project" value="UniProtKB-KW"/>
</dbReference>
<evidence type="ECO:0000256" key="2">
    <source>
        <dbReference type="ARBA" id="ARBA00023125"/>
    </source>
</evidence>
<dbReference type="SUPFAM" id="SSF48008">
    <property type="entry name" value="GntR ligand-binding domain-like"/>
    <property type="match status" value="1"/>
</dbReference>
<evidence type="ECO:0000313" key="5">
    <source>
        <dbReference type="EMBL" id="ROQ01224.1"/>
    </source>
</evidence>
<keyword evidence="2" id="KW-0238">DNA-binding</keyword>
<evidence type="ECO:0000256" key="1">
    <source>
        <dbReference type="ARBA" id="ARBA00023015"/>
    </source>
</evidence>
<name>A0A3N1M137_9PROT</name>
<dbReference type="PROSITE" id="PS50949">
    <property type="entry name" value="HTH_GNTR"/>
    <property type="match status" value="1"/>
</dbReference>
<dbReference type="InterPro" id="IPR008920">
    <property type="entry name" value="TF_FadR/GntR_C"/>
</dbReference>
<dbReference type="Pfam" id="PF07729">
    <property type="entry name" value="FCD"/>
    <property type="match status" value="1"/>
</dbReference>
<accession>A0A3N1M137</accession>
<evidence type="ECO:0000313" key="6">
    <source>
        <dbReference type="Proteomes" id="UP000278222"/>
    </source>
</evidence>
<sequence>MKQPVPAPAMEESFGPLERESLTARVYGELRTALMEGRFWPGHRLKIRELAATMRVSETPVREALMQLVRERGLEMHAGRSITVARLSLAQYLELRTIRLMLEGLAAETAALRIDTAGMAELAAVHEDLIAAERAGAWRDAIRANWRFHHRLYRAAAMPELLTLLEGLWLRNGPLLNYLYPHAMPTYAGRHQHLEVLDALARRDAAGVRDAIRADTIEGGIRLVALLEDMEAGRIALLEGGDAKAGAPA</sequence>
<dbReference type="Proteomes" id="UP000278222">
    <property type="component" value="Unassembled WGS sequence"/>
</dbReference>
<dbReference type="Gene3D" id="1.20.120.530">
    <property type="entry name" value="GntR ligand-binding domain-like"/>
    <property type="match status" value="1"/>
</dbReference>
<keyword evidence="3" id="KW-0804">Transcription</keyword>
<dbReference type="PANTHER" id="PTHR43537">
    <property type="entry name" value="TRANSCRIPTIONAL REGULATOR, GNTR FAMILY"/>
    <property type="match status" value="1"/>
</dbReference>
<comment type="caution">
    <text evidence="5">The sequence shown here is derived from an EMBL/GenBank/DDBJ whole genome shotgun (WGS) entry which is preliminary data.</text>
</comment>
<proteinExistence type="predicted"/>
<dbReference type="AlphaFoldDB" id="A0A3N1M137"/>
<dbReference type="InterPro" id="IPR036388">
    <property type="entry name" value="WH-like_DNA-bd_sf"/>
</dbReference>
<protein>
    <submittedName>
        <fullName evidence="5">GntR family transcriptional regulator</fullName>
    </submittedName>
</protein>
<dbReference type="SMART" id="SM00895">
    <property type="entry name" value="FCD"/>
    <property type="match status" value="1"/>
</dbReference>
<dbReference type="EMBL" id="RJKX01000011">
    <property type="protein sequence ID" value="ROQ01224.1"/>
    <property type="molecule type" value="Genomic_DNA"/>
</dbReference>
<gene>
    <name evidence="5" type="ORF">EDC65_0402</name>
</gene>
<evidence type="ECO:0000256" key="3">
    <source>
        <dbReference type="ARBA" id="ARBA00023163"/>
    </source>
</evidence>
<organism evidence="5 6">
    <name type="scientific">Stella humosa</name>
    <dbReference type="NCBI Taxonomy" id="94"/>
    <lineage>
        <taxon>Bacteria</taxon>
        <taxon>Pseudomonadati</taxon>
        <taxon>Pseudomonadota</taxon>
        <taxon>Alphaproteobacteria</taxon>
        <taxon>Rhodospirillales</taxon>
        <taxon>Stellaceae</taxon>
        <taxon>Stella</taxon>
    </lineage>
</organism>
<dbReference type="RefSeq" id="WP_170216285.1">
    <property type="nucleotide sequence ID" value="NZ_AP019700.1"/>
</dbReference>
<dbReference type="GO" id="GO:0003700">
    <property type="term" value="F:DNA-binding transcription factor activity"/>
    <property type="evidence" value="ECO:0007669"/>
    <property type="project" value="InterPro"/>
</dbReference>